<feature type="region of interest" description="Disordered" evidence="1">
    <location>
        <begin position="257"/>
        <end position="288"/>
    </location>
</feature>
<evidence type="ECO:0000313" key="3">
    <source>
        <dbReference type="EMBL" id="MCH84302.1"/>
    </source>
</evidence>
<dbReference type="InterPro" id="IPR005162">
    <property type="entry name" value="Retrotrans_gag_dom"/>
</dbReference>
<dbReference type="AlphaFoldDB" id="A0A392M9Z3"/>
<proteinExistence type="predicted"/>
<gene>
    <name evidence="3" type="ORF">A2U01_0005133</name>
</gene>
<evidence type="ECO:0000313" key="4">
    <source>
        <dbReference type="Proteomes" id="UP000265520"/>
    </source>
</evidence>
<evidence type="ECO:0000259" key="2">
    <source>
        <dbReference type="Pfam" id="PF03732"/>
    </source>
</evidence>
<dbReference type="PANTHER" id="PTHR33223:SF11">
    <property type="entry name" value="ELEMENT PROTEIN, PUTATIVE-RELATED"/>
    <property type="match status" value="1"/>
</dbReference>
<feature type="domain" description="Retrotransposon gag" evidence="2">
    <location>
        <begin position="55"/>
        <end position="148"/>
    </location>
</feature>
<organism evidence="3 4">
    <name type="scientific">Trifolium medium</name>
    <dbReference type="NCBI Taxonomy" id="97028"/>
    <lineage>
        <taxon>Eukaryota</taxon>
        <taxon>Viridiplantae</taxon>
        <taxon>Streptophyta</taxon>
        <taxon>Embryophyta</taxon>
        <taxon>Tracheophyta</taxon>
        <taxon>Spermatophyta</taxon>
        <taxon>Magnoliopsida</taxon>
        <taxon>eudicotyledons</taxon>
        <taxon>Gunneridae</taxon>
        <taxon>Pentapetalae</taxon>
        <taxon>rosids</taxon>
        <taxon>fabids</taxon>
        <taxon>Fabales</taxon>
        <taxon>Fabaceae</taxon>
        <taxon>Papilionoideae</taxon>
        <taxon>50 kb inversion clade</taxon>
        <taxon>NPAAA clade</taxon>
        <taxon>Hologalegina</taxon>
        <taxon>IRL clade</taxon>
        <taxon>Trifolieae</taxon>
        <taxon>Trifolium</taxon>
    </lineage>
</organism>
<protein>
    <recommendedName>
        <fullName evidence="2">Retrotransposon gag domain-containing protein</fullName>
    </recommendedName>
</protein>
<accession>A0A392M9Z3</accession>
<name>A0A392M9Z3_9FABA</name>
<keyword evidence="4" id="KW-1185">Reference proteome</keyword>
<evidence type="ECO:0000256" key="1">
    <source>
        <dbReference type="SAM" id="MobiDB-lite"/>
    </source>
</evidence>
<comment type="caution">
    <text evidence="3">The sequence shown here is derived from an EMBL/GenBank/DDBJ whole genome shotgun (WGS) entry which is preliminary data.</text>
</comment>
<dbReference type="PANTHER" id="PTHR33223">
    <property type="entry name" value="CCHC-TYPE DOMAIN-CONTAINING PROTEIN"/>
    <property type="match status" value="1"/>
</dbReference>
<dbReference type="Proteomes" id="UP000265520">
    <property type="component" value="Unassembled WGS sequence"/>
</dbReference>
<reference evidence="3 4" key="1">
    <citation type="journal article" date="2018" name="Front. Plant Sci.">
        <title>Red Clover (Trifolium pratense) and Zigzag Clover (T. medium) - A Picture of Genomic Similarities and Differences.</title>
        <authorList>
            <person name="Dluhosova J."/>
            <person name="Istvanek J."/>
            <person name="Nedelnik J."/>
            <person name="Repkova J."/>
        </authorList>
    </citation>
    <scope>NUCLEOTIDE SEQUENCE [LARGE SCALE GENOMIC DNA]</scope>
    <source>
        <strain evidence="4">cv. 10/8</strain>
        <tissue evidence="3">Leaf</tissue>
    </source>
</reference>
<dbReference type="EMBL" id="LXQA010006595">
    <property type="protein sequence ID" value="MCH84302.1"/>
    <property type="molecule type" value="Genomic_DNA"/>
</dbReference>
<dbReference type="Pfam" id="PF03732">
    <property type="entry name" value="Retrotrans_gag"/>
    <property type="match status" value="1"/>
</dbReference>
<sequence length="327" mass="37552">MAAEPPRGNVLAGLRENQFDGRANKDPWDHQTHFSETCQIQKVPTDVTEDQKKLRLFAFSLTGMAKDWLQCLPSGTIQTWKELEDKFLERFFTHNQFQKRKADIMNFKQHEAETLCEAYERFKLLKRKCPNHNMDTMEQMQIFTGGMKIQHRMHLDASAGGTINAKTAEEVKTLIEQMCQNEYNMSNERSTKPAGMLQLDKETAYQMEIDLLKKKLEKASLEAKAKKVLEICDFFQEDHPNGHCTPEGTIAEEQAKYMGRPGPYNPGWRDQSPRYPNQATQQHPRRPSPLEEMLAQSIKTNQANFEGIQATVTNQGASIKNLENQIG</sequence>